<protein>
    <submittedName>
        <fullName evidence="7">Oligopeptide ABC transporter binding protein</fullName>
    </submittedName>
</protein>
<dbReference type="EMBL" id="AZDX01000002">
    <property type="protein sequence ID" value="KRL08101.1"/>
    <property type="molecule type" value="Genomic_DNA"/>
</dbReference>
<dbReference type="PIRSF" id="PIRSF002741">
    <property type="entry name" value="MppA"/>
    <property type="match status" value="1"/>
</dbReference>
<comment type="subcellular location">
    <subcellularLocation>
        <location evidence="1">Cell membrane</location>
        <topology evidence="1">Lipid-anchor</topology>
    </subcellularLocation>
</comment>
<evidence type="ECO:0000256" key="4">
    <source>
        <dbReference type="ARBA" id="ARBA00022729"/>
    </source>
</evidence>
<dbReference type="RefSeq" id="WP_057868611.1">
    <property type="nucleotide sequence ID" value="NZ_AZDX01000002.1"/>
</dbReference>
<gene>
    <name evidence="7" type="ORF">FC92_GL000615</name>
</gene>
<dbReference type="PANTHER" id="PTHR30290:SF10">
    <property type="entry name" value="PERIPLASMIC OLIGOPEPTIDE-BINDING PROTEIN-RELATED"/>
    <property type="match status" value="1"/>
</dbReference>
<dbReference type="InterPro" id="IPR039424">
    <property type="entry name" value="SBP_5"/>
</dbReference>
<dbReference type="Pfam" id="PF00496">
    <property type="entry name" value="SBP_bac_5"/>
    <property type="match status" value="1"/>
</dbReference>
<dbReference type="OrthoDB" id="403896at2"/>
<dbReference type="GO" id="GO:0015833">
    <property type="term" value="P:peptide transport"/>
    <property type="evidence" value="ECO:0007669"/>
    <property type="project" value="UniProtKB-KW"/>
</dbReference>
<reference evidence="7 8" key="1">
    <citation type="journal article" date="2015" name="Genome Announc.">
        <title>Expanding the biotechnology potential of lactobacilli through comparative genomics of 213 strains and associated genera.</title>
        <authorList>
            <person name="Sun Z."/>
            <person name="Harris H.M."/>
            <person name="McCann A."/>
            <person name="Guo C."/>
            <person name="Argimon S."/>
            <person name="Zhang W."/>
            <person name="Yang X."/>
            <person name="Jeffery I.B."/>
            <person name="Cooney J.C."/>
            <person name="Kagawa T.F."/>
            <person name="Liu W."/>
            <person name="Song Y."/>
            <person name="Salvetti E."/>
            <person name="Wrobel A."/>
            <person name="Rasinkangas P."/>
            <person name="Parkhill J."/>
            <person name="Rea M.C."/>
            <person name="O'Sullivan O."/>
            <person name="Ritari J."/>
            <person name="Douillard F.P."/>
            <person name="Paul Ross R."/>
            <person name="Yang R."/>
            <person name="Briner A.E."/>
            <person name="Felis G.E."/>
            <person name="de Vos W.M."/>
            <person name="Barrangou R."/>
            <person name="Klaenhammer T.R."/>
            <person name="Caufield P.W."/>
            <person name="Cui Y."/>
            <person name="Zhang H."/>
            <person name="O'Toole P.W."/>
        </authorList>
    </citation>
    <scope>NUCLEOTIDE SEQUENCE [LARGE SCALE GENOMIC DNA]</scope>
    <source>
        <strain evidence="7 8">DSM 19519</strain>
    </source>
</reference>
<dbReference type="Gene3D" id="3.90.76.10">
    <property type="entry name" value="Dipeptide-binding Protein, Domain 1"/>
    <property type="match status" value="1"/>
</dbReference>
<dbReference type="PATRIC" id="fig|1423759.3.peg.653"/>
<dbReference type="InterPro" id="IPR023765">
    <property type="entry name" value="SBP_5_CS"/>
</dbReference>
<dbReference type="FunFam" id="3.90.76.10:FF:000001">
    <property type="entry name" value="Oligopeptide ABC transporter substrate-binding protein"/>
    <property type="match status" value="1"/>
</dbReference>
<evidence type="ECO:0000313" key="8">
    <source>
        <dbReference type="Proteomes" id="UP000051448"/>
    </source>
</evidence>
<dbReference type="Proteomes" id="UP000051448">
    <property type="component" value="Unassembled WGS sequence"/>
</dbReference>
<dbReference type="AlphaFoldDB" id="A0A0R1MSM9"/>
<comment type="caution">
    <text evidence="7">The sequence shown here is derived from an EMBL/GenBank/DDBJ whole genome shotgun (WGS) entry which is preliminary data.</text>
</comment>
<keyword evidence="3" id="KW-0813">Transport</keyword>
<proteinExistence type="inferred from homology"/>
<organism evidence="7 8">
    <name type="scientific">Liquorilactobacillus hordei DSM 19519</name>
    <dbReference type="NCBI Taxonomy" id="1423759"/>
    <lineage>
        <taxon>Bacteria</taxon>
        <taxon>Bacillati</taxon>
        <taxon>Bacillota</taxon>
        <taxon>Bacilli</taxon>
        <taxon>Lactobacillales</taxon>
        <taxon>Lactobacillaceae</taxon>
        <taxon>Liquorilactobacillus</taxon>
    </lineage>
</organism>
<dbReference type="Gene3D" id="3.10.105.10">
    <property type="entry name" value="Dipeptide-binding Protein, Domain 3"/>
    <property type="match status" value="1"/>
</dbReference>
<dbReference type="FunFam" id="3.10.105.10:FF:000001">
    <property type="entry name" value="Oligopeptide ABC transporter, oligopeptide-binding protein"/>
    <property type="match status" value="1"/>
</dbReference>
<evidence type="ECO:0000256" key="2">
    <source>
        <dbReference type="ARBA" id="ARBA00005695"/>
    </source>
</evidence>
<evidence type="ECO:0000259" key="6">
    <source>
        <dbReference type="Pfam" id="PF00496"/>
    </source>
</evidence>
<dbReference type="PANTHER" id="PTHR30290">
    <property type="entry name" value="PERIPLASMIC BINDING COMPONENT OF ABC TRANSPORTER"/>
    <property type="match status" value="1"/>
</dbReference>
<keyword evidence="8" id="KW-1185">Reference proteome</keyword>
<dbReference type="Gene3D" id="3.40.190.10">
    <property type="entry name" value="Periplasmic binding protein-like II"/>
    <property type="match status" value="1"/>
</dbReference>
<dbReference type="InterPro" id="IPR030678">
    <property type="entry name" value="Peptide/Ni-bd"/>
</dbReference>
<dbReference type="GO" id="GO:0043190">
    <property type="term" value="C:ATP-binding cassette (ABC) transporter complex"/>
    <property type="evidence" value="ECO:0007669"/>
    <property type="project" value="InterPro"/>
</dbReference>
<dbReference type="InterPro" id="IPR000914">
    <property type="entry name" value="SBP_5_dom"/>
</dbReference>
<evidence type="ECO:0000256" key="3">
    <source>
        <dbReference type="ARBA" id="ARBA00022448"/>
    </source>
</evidence>
<comment type="similarity">
    <text evidence="2">Belongs to the bacterial solute-binding protein 5 family.</text>
</comment>
<dbReference type="CDD" id="cd08504">
    <property type="entry name" value="PBP2_OppA"/>
    <property type="match status" value="1"/>
</dbReference>
<name>A0A0R1MSM9_9LACO</name>
<evidence type="ECO:0000313" key="7">
    <source>
        <dbReference type="EMBL" id="KRL08101.1"/>
    </source>
</evidence>
<dbReference type="PROSITE" id="PS01040">
    <property type="entry name" value="SBP_BACTERIAL_5"/>
    <property type="match status" value="1"/>
</dbReference>
<keyword evidence="5" id="KW-0571">Peptide transport</keyword>
<accession>A0A0R1MSM9</accession>
<sequence length="539" mass="60150">MKLSRVLASGGLAVVAGLFLLGTSSRNVDAATKQVLNWSEPSSLETLDPDQVDDSVGGEILRNSNEGLYVLDGNNKLKLAGASNVTVSKDEKTYTFTLRKNAKWSNGKAVVAADYVYGWRRMVTPATAAPNAYLFDGIQNAEDIMNSKKSPDTLGVKAVGKYKLVVTLDKTIPYFKKLLVIASFNPLNENAVNKYGKKYGTSSKYTLYNGPFVVKGWTGTNDKWNLQKNNYYWDKNQVKLAKINFQVTKSTTTSYNLYQSGKLDETLLSSEQARQLKNNKEFKSLEQARTTYVDYNTTRKALKNKNIRKALSYAVNRKQLVKKVLGDGSVVSKNFVPEGLTSYKGKDFAKDAQVKEASEHSKTLAKKYWKKGLKELGVKKLTLTFLSDDDDTSKNTGEFLQSQYETTLPGLTVNLSDMPKKNRITKMMNQDFDLVLTGWGAEFTDPLTYLNLMTSDNVYNFGKWNNSDYDKYVSSAKNDNASDAAGRWKAMTNATNVLDEEQPLALLYQPTSALLLKSNVKGVKYNSVGGFVWKNAYIK</sequence>
<keyword evidence="4" id="KW-0732">Signal</keyword>
<dbReference type="SUPFAM" id="SSF53850">
    <property type="entry name" value="Periplasmic binding protein-like II"/>
    <property type="match status" value="1"/>
</dbReference>
<dbReference type="STRING" id="1423759.FC92_GL000615"/>
<keyword evidence="5" id="KW-0653">Protein transport</keyword>
<dbReference type="GO" id="GO:1904680">
    <property type="term" value="F:peptide transmembrane transporter activity"/>
    <property type="evidence" value="ECO:0007669"/>
    <property type="project" value="TreeGrafter"/>
</dbReference>
<dbReference type="GeneID" id="98310390"/>
<evidence type="ECO:0000256" key="1">
    <source>
        <dbReference type="ARBA" id="ARBA00004193"/>
    </source>
</evidence>
<feature type="domain" description="Solute-binding protein family 5" evidence="6">
    <location>
        <begin position="82"/>
        <end position="458"/>
    </location>
</feature>
<evidence type="ECO:0000256" key="5">
    <source>
        <dbReference type="ARBA" id="ARBA00022856"/>
    </source>
</evidence>
<dbReference type="GO" id="GO:0030288">
    <property type="term" value="C:outer membrane-bounded periplasmic space"/>
    <property type="evidence" value="ECO:0007669"/>
    <property type="project" value="UniProtKB-ARBA"/>
</dbReference>